<organism evidence="1 2">
    <name type="scientific">Frigoriglobus tundricola</name>
    <dbReference type="NCBI Taxonomy" id="2774151"/>
    <lineage>
        <taxon>Bacteria</taxon>
        <taxon>Pseudomonadati</taxon>
        <taxon>Planctomycetota</taxon>
        <taxon>Planctomycetia</taxon>
        <taxon>Gemmatales</taxon>
        <taxon>Gemmataceae</taxon>
        <taxon>Frigoriglobus</taxon>
    </lineage>
</organism>
<evidence type="ECO:0000313" key="1">
    <source>
        <dbReference type="EMBL" id="QJW95298.1"/>
    </source>
</evidence>
<dbReference type="EMBL" id="CP053452">
    <property type="protein sequence ID" value="QJW95298.1"/>
    <property type="molecule type" value="Genomic_DNA"/>
</dbReference>
<sequence length="50" mass="5506">MVEREPTGRSRLQPPSENHVIPLHLIATRMTLDAFGITPPSELAAQLRAS</sequence>
<name>A0A6M5YMY9_9BACT</name>
<gene>
    <name evidence="1" type="ORF">FTUN_2840</name>
</gene>
<dbReference type="AlphaFoldDB" id="A0A6M5YMY9"/>
<accession>A0A6M5YMY9</accession>
<reference evidence="2" key="1">
    <citation type="submission" date="2020-05" db="EMBL/GenBank/DDBJ databases">
        <title>Frigoriglobus tundricola gen. nov., sp. nov., a psychrotolerant cellulolytic planctomycete of the family Gemmataceae with two divergent copies of 16S rRNA gene.</title>
        <authorList>
            <person name="Kulichevskaya I.S."/>
            <person name="Ivanova A.A."/>
            <person name="Naumoff D.G."/>
            <person name="Beletsky A.V."/>
            <person name="Rijpstra W.I.C."/>
            <person name="Sinninghe Damste J.S."/>
            <person name="Mardanov A.V."/>
            <person name="Ravin N.V."/>
            <person name="Dedysh S.N."/>
        </authorList>
    </citation>
    <scope>NUCLEOTIDE SEQUENCE [LARGE SCALE GENOMIC DNA]</scope>
    <source>
        <strain evidence="2">PL17</strain>
    </source>
</reference>
<protein>
    <submittedName>
        <fullName evidence="1">Uncharacterized protein</fullName>
    </submittedName>
</protein>
<dbReference type="KEGG" id="ftj:FTUN_2840"/>
<dbReference type="Proteomes" id="UP000503447">
    <property type="component" value="Chromosome"/>
</dbReference>
<proteinExistence type="predicted"/>
<keyword evidence="2" id="KW-1185">Reference proteome</keyword>
<evidence type="ECO:0000313" key="2">
    <source>
        <dbReference type="Proteomes" id="UP000503447"/>
    </source>
</evidence>